<dbReference type="SUPFAM" id="SSF51206">
    <property type="entry name" value="cAMP-binding domain-like"/>
    <property type="match status" value="2"/>
</dbReference>
<dbReference type="AlphaFoldDB" id="A0AAD1U1C1"/>
<dbReference type="PANTHER" id="PTHR11635">
    <property type="entry name" value="CAMP-DEPENDENT PROTEIN KINASE REGULATORY CHAIN"/>
    <property type="match status" value="1"/>
</dbReference>
<dbReference type="InterPro" id="IPR018488">
    <property type="entry name" value="cNMP-bd_CS"/>
</dbReference>
<name>A0AAD1U1C1_EUPCR</name>
<feature type="domain" description="Cyclic nucleotide-binding" evidence="2">
    <location>
        <begin position="99"/>
        <end position="146"/>
    </location>
</feature>
<dbReference type="PANTHER" id="PTHR11635:SF152">
    <property type="entry name" value="CAMP-DEPENDENT PROTEIN KINASE TYPE I REGULATORY SUBUNIT-RELATED"/>
    <property type="match status" value="1"/>
</dbReference>
<dbReference type="InterPro" id="IPR014710">
    <property type="entry name" value="RmlC-like_jellyroll"/>
</dbReference>
<dbReference type="GO" id="GO:0005952">
    <property type="term" value="C:cAMP-dependent protein kinase complex"/>
    <property type="evidence" value="ECO:0007669"/>
    <property type="project" value="InterPro"/>
</dbReference>
<evidence type="ECO:0000256" key="1">
    <source>
        <dbReference type="SAM" id="MobiDB-lite"/>
    </source>
</evidence>
<dbReference type="GO" id="GO:0004862">
    <property type="term" value="F:cAMP-dependent protein kinase inhibitor activity"/>
    <property type="evidence" value="ECO:0007669"/>
    <property type="project" value="TreeGrafter"/>
</dbReference>
<dbReference type="CDD" id="cd00038">
    <property type="entry name" value="CAP_ED"/>
    <property type="match status" value="1"/>
</dbReference>
<feature type="domain" description="Cyclic nucleotide-binding" evidence="2">
    <location>
        <begin position="314"/>
        <end position="360"/>
    </location>
</feature>
<evidence type="ECO:0000313" key="3">
    <source>
        <dbReference type="EMBL" id="CAI2359540.1"/>
    </source>
</evidence>
<dbReference type="InterPro" id="IPR000595">
    <property type="entry name" value="cNMP-bd_dom"/>
</dbReference>
<evidence type="ECO:0000259" key="2">
    <source>
        <dbReference type="PROSITE" id="PS50042"/>
    </source>
</evidence>
<accession>A0AAD1U1C1</accession>
<organism evidence="3 4">
    <name type="scientific">Euplotes crassus</name>
    <dbReference type="NCBI Taxonomy" id="5936"/>
    <lineage>
        <taxon>Eukaryota</taxon>
        <taxon>Sar</taxon>
        <taxon>Alveolata</taxon>
        <taxon>Ciliophora</taxon>
        <taxon>Intramacronucleata</taxon>
        <taxon>Spirotrichea</taxon>
        <taxon>Hypotrichia</taxon>
        <taxon>Euplotida</taxon>
        <taxon>Euplotidae</taxon>
        <taxon>Moneuplotes</taxon>
    </lineage>
</organism>
<comment type="caution">
    <text evidence="3">The sequence shown here is derived from an EMBL/GenBank/DDBJ whole genome shotgun (WGS) entry which is preliminary data.</text>
</comment>
<evidence type="ECO:0000313" key="4">
    <source>
        <dbReference type="Proteomes" id="UP001295684"/>
    </source>
</evidence>
<dbReference type="PROSITE" id="PS50042">
    <property type="entry name" value="CNMP_BINDING_3"/>
    <property type="match status" value="3"/>
</dbReference>
<reference evidence="3" key="1">
    <citation type="submission" date="2023-07" db="EMBL/GenBank/DDBJ databases">
        <authorList>
            <consortium name="AG Swart"/>
            <person name="Singh M."/>
            <person name="Singh A."/>
            <person name="Seah K."/>
            <person name="Emmerich C."/>
        </authorList>
    </citation>
    <scope>NUCLEOTIDE SEQUENCE</scope>
    <source>
        <strain evidence="3">DP1</strain>
    </source>
</reference>
<dbReference type="GO" id="GO:0005829">
    <property type="term" value="C:cytosol"/>
    <property type="evidence" value="ECO:0007669"/>
    <property type="project" value="TreeGrafter"/>
</dbReference>
<feature type="region of interest" description="Disordered" evidence="1">
    <location>
        <begin position="513"/>
        <end position="540"/>
    </location>
</feature>
<gene>
    <name evidence="3" type="ORF">ECRASSUSDP1_LOCUS831</name>
</gene>
<dbReference type="PROSITE" id="PS00889">
    <property type="entry name" value="CNMP_BINDING_2"/>
    <property type="match status" value="1"/>
</dbReference>
<dbReference type="GO" id="GO:0030552">
    <property type="term" value="F:cAMP binding"/>
    <property type="evidence" value="ECO:0007669"/>
    <property type="project" value="TreeGrafter"/>
</dbReference>
<dbReference type="Pfam" id="PF00027">
    <property type="entry name" value="cNMP_binding"/>
    <property type="match status" value="1"/>
</dbReference>
<keyword evidence="4" id="KW-1185">Reference proteome</keyword>
<protein>
    <recommendedName>
        <fullName evidence="2">Cyclic nucleotide-binding domain-containing protein</fullName>
    </recommendedName>
</protein>
<proteinExistence type="predicted"/>
<dbReference type="Proteomes" id="UP001295684">
    <property type="component" value="Unassembled WGS sequence"/>
</dbReference>
<dbReference type="InterPro" id="IPR018490">
    <property type="entry name" value="cNMP-bd_dom_sf"/>
</dbReference>
<dbReference type="InterPro" id="IPR050503">
    <property type="entry name" value="cAMP-dep_PK_reg_su-like"/>
</dbReference>
<sequence>MSIQRYNRRVSHANMVLLSSGFSKIPLPSSHQTLIRSVSNINGTLSILQSSQEATFHPKIKKDISVIDILKDQSHIENKTHMKKLFTTFEKFPVFEKLKMTDYDYQQKATLFKSMKYKYFHEKQTIFKFGDFGDQFFIILKGRIGVRVPKTIKQSFTRHELFKFILSNHEFIDLQNPNNLKINEFSEISEGILDPKHEEMRQKLNQESKSSFPYHEYMHYYFEKCPALRSYCSDKSKTKKTYQLNIFQEVLILSEGTCFGELALMNSKPRAATIVALSPCHTSYLTKKDYQIIIGRAMKKNIDSIKDFLKQVCSLQHLTNNTLQKLSYYIKEINTPRGHVVFKEGDDVDGIFLVRSGEYEKNKIYEKDLGEGGHMKREKYKYEMRCAIIGPKEIIGLKDVRSNKSKRDYGIRCISSHGVLYFISKSHCKINLGKIGLQNEKRDEMSQKRVRHITKVIKTNAQNKLNTIKNYKNKSVKNYSKILDIKKKNLKYTLNVMELKSLAMKVHNSRNTTPTVKSTFAKPSSHNSPQRKSVISQKEASPSFVKKTKLKDEYFTRLAHQYNEIIDSPDLFVKKYNDTRKRKMRRPGAIVLHKRNRKPRFNPKVMSDLKKCFEQAAVCTLTNMSSISTRRM</sequence>
<dbReference type="PRINTS" id="PR00103">
    <property type="entry name" value="CAMPKINASE"/>
</dbReference>
<dbReference type="EMBL" id="CAMPGE010000783">
    <property type="protein sequence ID" value="CAI2359540.1"/>
    <property type="molecule type" value="Genomic_DNA"/>
</dbReference>
<dbReference type="Gene3D" id="2.60.120.10">
    <property type="entry name" value="Jelly Rolls"/>
    <property type="match status" value="2"/>
</dbReference>
<dbReference type="GO" id="GO:0034236">
    <property type="term" value="F:protein kinase A catalytic subunit binding"/>
    <property type="evidence" value="ECO:0007669"/>
    <property type="project" value="TreeGrafter"/>
</dbReference>
<feature type="domain" description="Cyclic nucleotide-binding" evidence="2">
    <location>
        <begin position="243"/>
        <end position="311"/>
    </location>
</feature>